<feature type="transmembrane region" description="Helical" evidence="16">
    <location>
        <begin position="378"/>
        <end position="398"/>
    </location>
</feature>
<gene>
    <name evidence="19" type="ORF">BZA70DRAFT_257413</name>
</gene>
<evidence type="ECO:0000256" key="8">
    <source>
        <dbReference type="ARBA" id="ARBA00022729"/>
    </source>
</evidence>
<feature type="transmembrane region" description="Helical" evidence="16">
    <location>
        <begin position="335"/>
        <end position="358"/>
    </location>
</feature>
<feature type="compositionally biased region" description="Polar residues" evidence="15">
    <location>
        <begin position="464"/>
        <end position="475"/>
    </location>
</feature>
<evidence type="ECO:0000256" key="10">
    <source>
        <dbReference type="ARBA" id="ARBA00022786"/>
    </source>
</evidence>
<dbReference type="InterPro" id="IPR050731">
    <property type="entry name" value="HRD1_E3_ubiq-ligases"/>
</dbReference>
<evidence type="ECO:0000256" key="14">
    <source>
        <dbReference type="PROSITE-ProRule" id="PRU00175"/>
    </source>
</evidence>
<keyword evidence="11" id="KW-0862">Zinc</keyword>
<evidence type="ECO:0000256" key="4">
    <source>
        <dbReference type="ARBA" id="ARBA00012483"/>
    </source>
</evidence>
<feature type="transmembrane region" description="Helical" evidence="16">
    <location>
        <begin position="494"/>
        <end position="512"/>
    </location>
</feature>
<accession>A0ABR1F6Z0</accession>
<evidence type="ECO:0000259" key="18">
    <source>
        <dbReference type="PROSITE" id="PS50089"/>
    </source>
</evidence>
<evidence type="ECO:0000256" key="11">
    <source>
        <dbReference type="ARBA" id="ARBA00022833"/>
    </source>
</evidence>
<comment type="caution">
    <text evidence="19">The sequence shown here is derived from an EMBL/GenBank/DDBJ whole genome shotgun (WGS) entry which is preliminary data.</text>
</comment>
<dbReference type="Pfam" id="PF13639">
    <property type="entry name" value="zf-RING_2"/>
    <property type="match status" value="1"/>
</dbReference>
<evidence type="ECO:0000256" key="7">
    <source>
        <dbReference type="ARBA" id="ARBA00022723"/>
    </source>
</evidence>
<keyword evidence="6 16" id="KW-0812">Transmembrane</keyword>
<dbReference type="PROSITE" id="PS50089">
    <property type="entry name" value="ZF_RING_2"/>
    <property type="match status" value="1"/>
</dbReference>
<evidence type="ECO:0000256" key="3">
    <source>
        <dbReference type="ARBA" id="ARBA00004906"/>
    </source>
</evidence>
<evidence type="ECO:0000256" key="9">
    <source>
        <dbReference type="ARBA" id="ARBA00022771"/>
    </source>
</evidence>
<keyword evidence="7" id="KW-0479">Metal-binding</keyword>
<dbReference type="GeneID" id="90036334"/>
<evidence type="ECO:0000256" key="2">
    <source>
        <dbReference type="ARBA" id="ARBA00004127"/>
    </source>
</evidence>
<evidence type="ECO:0000256" key="16">
    <source>
        <dbReference type="SAM" id="Phobius"/>
    </source>
</evidence>
<evidence type="ECO:0000313" key="19">
    <source>
        <dbReference type="EMBL" id="KAK7205615.1"/>
    </source>
</evidence>
<dbReference type="EC" id="2.3.2.27" evidence="4"/>
<protein>
    <recommendedName>
        <fullName evidence="4">RING-type E3 ubiquitin transferase</fullName>
        <ecNumber evidence="4">2.3.2.27</ecNumber>
    </recommendedName>
</protein>
<evidence type="ECO:0000256" key="5">
    <source>
        <dbReference type="ARBA" id="ARBA00022679"/>
    </source>
</evidence>
<dbReference type="SMART" id="SM00184">
    <property type="entry name" value="RING"/>
    <property type="match status" value="1"/>
</dbReference>
<feature type="transmembrane region" description="Helical" evidence="16">
    <location>
        <begin position="581"/>
        <end position="599"/>
    </location>
</feature>
<name>A0ABR1F6Z0_9ASCO</name>
<keyword evidence="12 16" id="KW-1133">Transmembrane helix</keyword>
<keyword evidence="8 17" id="KW-0732">Signal</keyword>
<evidence type="ECO:0000256" key="17">
    <source>
        <dbReference type="SAM" id="SignalP"/>
    </source>
</evidence>
<organism evidence="19 20">
    <name type="scientific">Myxozyma melibiosi</name>
    <dbReference type="NCBI Taxonomy" id="54550"/>
    <lineage>
        <taxon>Eukaryota</taxon>
        <taxon>Fungi</taxon>
        <taxon>Dikarya</taxon>
        <taxon>Ascomycota</taxon>
        <taxon>Saccharomycotina</taxon>
        <taxon>Lipomycetes</taxon>
        <taxon>Lipomycetales</taxon>
        <taxon>Lipomycetaceae</taxon>
        <taxon>Myxozyma</taxon>
    </lineage>
</organism>
<comment type="subcellular location">
    <subcellularLocation>
        <location evidence="2">Endomembrane system</location>
        <topology evidence="2">Multi-pass membrane protein</topology>
    </subcellularLocation>
</comment>
<dbReference type="Proteomes" id="UP001498771">
    <property type="component" value="Unassembled WGS sequence"/>
</dbReference>
<dbReference type="RefSeq" id="XP_064768648.1">
    <property type="nucleotide sequence ID" value="XM_064910822.1"/>
</dbReference>
<dbReference type="InterPro" id="IPR001841">
    <property type="entry name" value="Znf_RING"/>
</dbReference>
<evidence type="ECO:0000256" key="13">
    <source>
        <dbReference type="ARBA" id="ARBA00023136"/>
    </source>
</evidence>
<feature type="region of interest" description="Disordered" evidence="15">
    <location>
        <begin position="451"/>
        <end position="482"/>
    </location>
</feature>
<dbReference type="Pfam" id="PF11145">
    <property type="entry name" value="DUF2921"/>
    <property type="match status" value="2"/>
</dbReference>
<dbReference type="PANTHER" id="PTHR22763:SF162">
    <property type="entry name" value="TRANSMEMBRANE E3 UBIQUITIN-PROTEIN LIGASE 1"/>
    <property type="match status" value="1"/>
</dbReference>
<dbReference type="Gene3D" id="3.30.40.10">
    <property type="entry name" value="Zinc/RING finger domain, C3HC4 (zinc finger)"/>
    <property type="match status" value="1"/>
</dbReference>
<keyword evidence="20" id="KW-1185">Reference proteome</keyword>
<reference evidence="19 20" key="1">
    <citation type="submission" date="2024-03" db="EMBL/GenBank/DDBJ databases">
        <title>Genome-scale model development and genomic sequencing of the oleaginous clade Lipomyces.</title>
        <authorList>
            <consortium name="Lawrence Berkeley National Laboratory"/>
            <person name="Czajka J.J."/>
            <person name="Han Y."/>
            <person name="Kim J."/>
            <person name="Mondo S.J."/>
            <person name="Hofstad B.A."/>
            <person name="Robles A."/>
            <person name="Haridas S."/>
            <person name="Riley R."/>
            <person name="LaButti K."/>
            <person name="Pangilinan J."/>
            <person name="Andreopoulos W."/>
            <person name="Lipzen A."/>
            <person name="Yan J."/>
            <person name="Wang M."/>
            <person name="Ng V."/>
            <person name="Grigoriev I.V."/>
            <person name="Spatafora J.W."/>
            <person name="Magnuson J.K."/>
            <person name="Baker S.E."/>
            <person name="Pomraning K.R."/>
        </authorList>
    </citation>
    <scope>NUCLEOTIDE SEQUENCE [LARGE SCALE GENOMIC DNA]</scope>
    <source>
        <strain evidence="19 20">Phaff 52-87</strain>
    </source>
</reference>
<feature type="chain" id="PRO_5046189476" description="RING-type E3 ubiquitin transferase" evidence="17">
    <location>
        <begin position="27"/>
        <end position="732"/>
    </location>
</feature>
<feature type="transmembrane region" description="Helical" evidence="16">
    <location>
        <begin position="551"/>
        <end position="569"/>
    </location>
</feature>
<keyword evidence="5" id="KW-0808">Transferase</keyword>
<feature type="domain" description="RING-type" evidence="18">
    <location>
        <begin position="658"/>
        <end position="726"/>
    </location>
</feature>
<dbReference type="SUPFAM" id="SSF57850">
    <property type="entry name" value="RING/U-box"/>
    <property type="match status" value="1"/>
</dbReference>
<keyword evidence="9 14" id="KW-0863">Zinc-finger</keyword>
<dbReference type="InterPro" id="IPR021319">
    <property type="entry name" value="DUF2921"/>
</dbReference>
<dbReference type="InterPro" id="IPR013083">
    <property type="entry name" value="Znf_RING/FYVE/PHD"/>
</dbReference>
<comment type="pathway">
    <text evidence="3">Protein modification; protein ubiquitination.</text>
</comment>
<feature type="signal peptide" evidence="17">
    <location>
        <begin position="1"/>
        <end position="26"/>
    </location>
</feature>
<dbReference type="EMBL" id="JBBJBU010000005">
    <property type="protein sequence ID" value="KAK7205615.1"/>
    <property type="molecule type" value="Genomic_DNA"/>
</dbReference>
<evidence type="ECO:0000313" key="20">
    <source>
        <dbReference type="Proteomes" id="UP001498771"/>
    </source>
</evidence>
<keyword evidence="13 16" id="KW-0472">Membrane</keyword>
<evidence type="ECO:0000256" key="12">
    <source>
        <dbReference type="ARBA" id="ARBA00022989"/>
    </source>
</evidence>
<evidence type="ECO:0000256" key="15">
    <source>
        <dbReference type="SAM" id="MobiDB-lite"/>
    </source>
</evidence>
<feature type="transmembrane region" description="Helical" evidence="16">
    <location>
        <begin position="404"/>
        <end position="429"/>
    </location>
</feature>
<sequence>MPPIDPNRAGLLVFLLIIMLLTPESASPSQRSAFQEFLKAQRHRRDVLLNATFEEGPVDLEGISNPVLPYELQSMASDLWESQQPTTSDGADSYSFYHNITGLVRGEWEISDLNVDPMELSHSSEYVLKTPRLNNVTGAVMWESSGDNRNITDREGIMTLDIGETRPGPVQMIEANLNIQDKQGKNGHDIPLRGIHFVDTGNIVMATTSRKFAGLYSLPFLTLTEERFNQSYTPFMTEINRTISELEAIYRRDINPAVSSSSSASESCEYIVYLQIHSSPLSPEEMSVVEDELRFPKGQPHEDIPKIEISSLVYSPNCGIVLESRLSVGDKIEQFWSQASHAALVAGCLTVIQIWLLIRQMNDTNTPSTVSKLSFWTIELMSLVDGYLCMGYLAAAVFMESTFLPFMTVAFLTFLLVSVFGMRYLILIYRIQRPENRRQQAAAAAQTAATTANNDGGLPLPATATPQTEQANMGSGATPDDDGRSDVSLIYSRFYFILLAFIFLTLNASTWPKVYRRAFQHFLFLSVNSYWVPQIYRNVMRGCRRAFKWEFVLGMSVIRLIPMLYLYLYENNIIFQEVEPVWAMIISCWVWLQICVLAAQEILGPRFFVPGNFLPPSYDYHPPLSIPDLESRAALGDDLPTISTDSQGGVVVMGPTDCAICMQPIELPSELFVQHDHNRSGAATSSSSASALLARRNYMVTPCRHIFHTQCLESWMRFKLQCPTCRNPLPPL</sequence>
<proteinExistence type="predicted"/>
<evidence type="ECO:0000256" key="6">
    <source>
        <dbReference type="ARBA" id="ARBA00022692"/>
    </source>
</evidence>
<keyword evidence="10" id="KW-0833">Ubl conjugation pathway</keyword>
<dbReference type="PANTHER" id="PTHR22763">
    <property type="entry name" value="RING ZINC FINGER PROTEIN"/>
    <property type="match status" value="1"/>
</dbReference>
<comment type="catalytic activity">
    <reaction evidence="1">
        <text>S-ubiquitinyl-[E2 ubiquitin-conjugating enzyme]-L-cysteine + [acceptor protein]-L-lysine = [E2 ubiquitin-conjugating enzyme]-L-cysteine + N(6)-ubiquitinyl-[acceptor protein]-L-lysine.</text>
        <dbReference type="EC" id="2.3.2.27"/>
    </reaction>
</comment>
<evidence type="ECO:0000256" key="1">
    <source>
        <dbReference type="ARBA" id="ARBA00000900"/>
    </source>
</evidence>